<protein>
    <submittedName>
        <fullName evidence="2">Deaminase/reductase</fullName>
    </submittedName>
</protein>
<proteinExistence type="predicted"/>
<dbReference type="GO" id="GO:0008703">
    <property type="term" value="F:5-amino-6-(5-phosphoribosylamino)uracil reductase activity"/>
    <property type="evidence" value="ECO:0007669"/>
    <property type="project" value="InterPro"/>
</dbReference>
<reference evidence="2 3" key="1">
    <citation type="submission" date="2014-07" db="EMBL/GenBank/DDBJ databases">
        <title>Genome Sequence of Rhodococcus opacus Strain R7, a Biodegrader of Mono- and Polycyclic Aromatic Hydrocarbons.</title>
        <authorList>
            <person name="Di Gennaro P."/>
            <person name="Zampolli J."/>
            <person name="Presti I."/>
            <person name="Cappelletti M."/>
            <person name="D'Ursi P."/>
            <person name="Orro A."/>
            <person name="Mezzelani A."/>
            <person name="Milanesi L."/>
        </authorList>
    </citation>
    <scope>NUCLEOTIDE SEQUENCE [LARGE SCALE GENOMIC DNA]</scope>
    <source>
        <strain evidence="2 3">R7</strain>
    </source>
</reference>
<dbReference type="AlphaFoldDB" id="A0A076EP17"/>
<dbReference type="RefSeq" id="WP_128640256.1">
    <property type="nucleotide sequence ID" value="NZ_CP008947.1"/>
</dbReference>
<dbReference type="SUPFAM" id="SSF53597">
    <property type="entry name" value="Dihydrofolate reductase-like"/>
    <property type="match status" value="1"/>
</dbReference>
<dbReference type="InterPro" id="IPR002734">
    <property type="entry name" value="RibDG_C"/>
</dbReference>
<dbReference type="Gene3D" id="3.40.430.10">
    <property type="entry name" value="Dihydrofolate Reductase, subunit A"/>
    <property type="match status" value="1"/>
</dbReference>
<dbReference type="Proteomes" id="UP000028488">
    <property type="component" value="Chromosome"/>
</dbReference>
<evidence type="ECO:0000259" key="1">
    <source>
        <dbReference type="Pfam" id="PF01872"/>
    </source>
</evidence>
<dbReference type="Pfam" id="PF01872">
    <property type="entry name" value="RibD_C"/>
    <property type="match status" value="1"/>
</dbReference>
<dbReference type="PANTHER" id="PTHR38011">
    <property type="entry name" value="DIHYDROFOLATE REDUCTASE FAMILY PROTEIN (AFU_ORTHOLOGUE AFUA_8G06820)"/>
    <property type="match status" value="1"/>
</dbReference>
<evidence type="ECO:0000313" key="3">
    <source>
        <dbReference type="Proteomes" id="UP000028488"/>
    </source>
</evidence>
<dbReference type="GO" id="GO:0009231">
    <property type="term" value="P:riboflavin biosynthetic process"/>
    <property type="evidence" value="ECO:0007669"/>
    <property type="project" value="InterPro"/>
</dbReference>
<evidence type="ECO:0000313" key="2">
    <source>
        <dbReference type="EMBL" id="AII06917.1"/>
    </source>
</evidence>
<organism evidence="2 3">
    <name type="scientific">Rhodococcus opacus</name>
    <name type="common">Nocardia opaca</name>
    <dbReference type="NCBI Taxonomy" id="37919"/>
    <lineage>
        <taxon>Bacteria</taxon>
        <taxon>Bacillati</taxon>
        <taxon>Actinomycetota</taxon>
        <taxon>Actinomycetes</taxon>
        <taxon>Mycobacteriales</taxon>
        <taxon>Nocardiaceae</taxon>
        <taxon>Rhodococcus</taxon>
    </lineage>
</organism>
<dbReference type="PANTHER" id="PTHR38011:SF11">
    <property type="entry name" value="2,5-DIAMINO-6-RIBOSYLAMINO-4(3H)-PYRIMIDINONE 5'-PHOSPHATE REDUCTASE"/>
    <property type="match status" value="1"/>
</dbReference>
<feature type="domain" description="Bacterial bifunctional deaminase-reductase C-terminal" evidence="1">
    <location>
        <begin position="3"/>
        <end position="185"/>
    </location>
</feature>
<dbReference type="EMBL" id="CP008947">
    <property type="protein sequence ID" value="AII06917.1"/>
    <property type="molecule type" value="Genomic_DNA"/>
</dbReference>
<sequence>MRKLVYYAAATIDGFIAGADGSDPTGTIFEIEGDHMPVMIAEYPETVPTHMRAPLGIDAPNKHFDTLLMGRASYQPGLDLGVTSPYAHLRQYVFSTTITESPDPDVEIVSGDPIEKVRELKREDGKDIWLCGGGKLAAAVQPEIDELRIKLNPVAIGTGIPLFDGEFGPQRFRLAASRAFESGMIFLTYVRR</sequence>
<dbReference type="InterPro" id="IPR024072">
    <property type="entry name" value="DHFR-like_dom_sf"/>
</dbReference>
<name>A0A076EP17_RHOOP</name>
<dbReference type="eggNOG" id="COG0262">
    <property type="taxonomic scope" value="Bacteria"/>
</dbReference>
<gene>
    <name evidence="2" type="ORF">EP51_20615</name>
</gene>
<accession>A0A076EP17</accession>
<dbReference type="InterPro" id="IPR050765">
    <property type="entry name" value="Riboflavin_Biosynth_HTPR"/>
</dbReference>